<keyword evidence="1" id="KW-0472">Membrane</keyword>
<dbReference type="EMBL" id="FOGD01000002">
    <property type="protein sequence ID" value="SEQ85675.1"/>
    <property type="molecule type" value="Genomic_DNA"/>
</dbReference>
<feature type="transmembrane region" description="Helical" evidence="1">
    <location>
        <begin position="6"/>
        <end position="25"/>
    </location>
</feature>
<dbReference type="STRING" id="180197.SAMN02982919_01386"/>
<dbReference type="RefSeq" id="WP_091454767.1">
    <property type="nucleotide sequence ID" value="NZ_FOGD01000002.1"/>
</dbReference>
<gene>
    <name evidence="2" type="ORF">SAMN02982919_01386</name>
</gene>
<evidence type="ECO:0000313" key="3">
    <source>
        <dbReference type="Proteomes" id="UP000199766"/>
    </source>
</evidence>
<organism evidence="2 3">
    <name type="scientific">Giesbergeria anulus</name>
    <dbReference type="NCBI Taxonomy" id="180197"/>
    <lineage>
        <taxon>Bacteria</taxon>
        <taxon>Pseudomonadati</taxon>
        <taxon>Pseudomonadota</taxon>
        <taxon>Betaproteobacteria</taxon>
        <taxon>Burkholderiales</taxon>
        <taxon>Comamonadaceae</taxon>
        <taxon>Giesbergeria</taxon>
    </lineage>
</organism>
<evidence type="ECO:0000256" key="1">
    <source>
        <dbReference type="SAM" id="Phobius"/>
    </source>
</evidence>
<reference evidence="2 3" key="1">
    <citation type="submission" date="2016-10" db="EMBL/GenBank/DDBJ databases">
        <authorList>
            <person name="de Groot N.N."/>
        </authorList>
    </citation>
    <scope>NUCLEOTIDE SEQUENCE [LARGE SCALE GENOMIC DNA]</scope>
    <source>
        <strain evidence="2 3">ATCC 35958</strain>
    </source>
</reference>
<evidence type="ECO:0000313" key="2">
    <source>
        <dbReference type="EMBL" id="SEQ85675.1"/>
    </source>
</evidence>
<keyword evidence="1" id="KW-0812">Transmembrane</keyword>
<dbReference type="AlphaFoldDB" id="A0A1H9JGK1"/>
<sequence>MTLQVEFWQLLGLLLSGLGGLWAVVKHGLGQSQRHLDERFALQDATREANHKALATRLDGMEQINRDEAAQWQRIERDLLKMQADMPLHYVRREDYIRGQSVIEAKLDALGSKLEAAQLRAATGGHHASH</sequence>
<keyword evidence="3" id="KW-1185">Reference proteome</keyword>
<protein>
    <submittedName>
        <fullName evidence="2">Uncharacterized protein</fullName>
    </submittedName>
</protein>
<name>A0A1H9JGK1_9BURK</name>
<proteinExistence type="predicted"/>
<accession>A0A1H9JGK1</accession>
<dbReference type="Proteomes" id="UP000199766">
    <property type="component" value="Unassembled WGS sequence"/>
</dbReference>
<dbReference type="OrthoDB" id="5689128at2"/>
<keyword evidence="1" id="KW-1133">Transmembrane helix</keyword>